<reference evidence="1" key="1">
    <citation type="submission" date="2020-05" db="EMBL/GenBank/DDBJ databases">
        <authorList>
            <person name="Chiriac C."/>
            <person name="Salcher M."/>
            <person name="Ghai R."/>
            <person name="Kavagutti S V."/>
        </authorList>
    </citation>
    <scope>NUCLEOTIDE SEQUENCE</scope>
</reference>
<organism evidence="1">
    <name type="scientific">uncultured Caudovirales phage</name>
    <dbReference type="NCBI Taxonomy" id="2100421"/>
    <lineage>
        <taxon>Viruses</taxon>
        <taxon>Duplodnaviria</taxon>
        <taxon>Heunggongvirae</taxon>
        <taxon>Uroviricota</taxon>
        <taxon>Caudoviricetes</taxon>
        <taxon>Peduoviridae</taxon>
        <taxon>Maltschvirus</taxon>
        <taxon>Maltschvirus maltsch</taxon>
    </lineage>
</organism>
<dbReference type="EMBL" id="LR797001">
    <property type="protein sequence ID" value="CAB4180035.1"/>
    <property type="molecule type" value="Genomic_DNA"/>
</dbReference>
<sequence length="234" mass="26146">MSTSGLTTFNPDIAEIMEEAYERVGVEIRTGYQFRTARRSLNYLLASWANKGLNLWTIEQGEVPLLVGVGTYDLPDDTIDLIETVIRQNPGSTSNQVDLQIARISVSTYATIPNKLVQGRPIQIFVDRQSPTPTAKIWPLPSQLGYTLVYWRLRRMQDAGQGGVNTLDIPFRFLEAMTAGLAYNLALKTPEAESKIPMLKQLYEEAFELAADEDRQRVSFRFVPNIGSVGGGGW</sequence>
<accession>A0A6J5QFZ6</accession>
<proteinExistence type="predicted"/>
<protein>
    <submittedName>
        <fullName evidence="1">Uncharacterized protein</fullName>
    </submittedName>
</protein>
<gene>
    <name evidence="1" type="ORF">UFOVP1043_6</name>
</gene>
<dbReference type="InterPro" id="IPR056209">
    <property type="entry name" value="SU10_adaptor"/>
</dbReference>
<evidence type="ECO:0000313" key="1">
    <source>
        <dbReference type="EMBL" id="CAB4180035.1"/>
    </source>
</evidence>
<name>A0A6J5QFZ6_9CAUD</name>
<dbReference type="Pfam" id="PF24175">
    <property type="entry name" value="SU10_adaptor"/>
    <property type="match status" value="1"/>
</dbReference>